<protein>
    <submittedName>
        <fullName evidence="1">Uncharacterized protein</fullName>
    </submittedName>
</protein>
<name>A0ABQ8T9G2_PERAM</name>
<dbReference type="EMBL" id="JAJSOF020000013">
    <property type="protein sequence ID" value="KAJ4443171.1"/>
    <property type="molecule type" value="Genomic_DNA"/>
</dbReference>
<organism evidence="1 2">
    <name type="scientific">Periplaneta americana</name>
    <name type="common">American cockroach</name>
    <name type="synonym">Blatta americana</name>
    <dbReference type="NCBI Taxonomy" id="6978"/>
    <lineage>
        <taxon>Eukaryota</taxon>
        <taxon>Metazoa</taxon>
        <taxon>Ecdysozoa</taxon>
        <taxon>Arthropoda</taxon>
        <taxon>Hexapoda</taxon>
        <taxon>Insecta</taxon>
        <taxon>Pterygota</taxon>
        <taxon>Neoptera</taxon>
        <taxon>Polyneoptera</taxon>
        <taxon>Dictyoptera</taxon>
        <taxon>Blattodea</taxon>
        <taxon>Blattoidea</taxon>
        <taxon>Blattidae</taxon>
        <taxon>Blattinae</taxon>
        <taxon>Periplaneta</taxon>
    </lineage>
</organism>
<reference evidence="1 2" key="1">
    <citation type="journal article" date="2022" name="Allergy">
        <title>Genome assembly and annotation of Periplaneta americana reveal a comprehensive cockroach allergen profile.</title>
        <authorList>
            <person name="Wang L."/>
            <person name="Xiong Q."/>
            <person name="Saelim N."/>
            <person name="Wang L."/>
            <person name="Nong W."/>
            <person name="Wan A.T."/>
            <person name="Shi M."/>
            <person name="Liu X."/>
            <person name="Cao Q."/>
            <person name="Hui J.H.L."/>
            <person name="Sookrung N."/>
            <person name="Leung T.F."/>
            <person name="Tungtrongchitr A."/>
            <person name="Tsui S.K.W."/>
        </authorList>
    </citation>
    <scope>NUCLEOTIDE SEQUENCE [LARGE SCALE GENOMIC DNA]</scope>
    <source>
        <strain evidence="1">PWHHKU_190912</strain>
    </source>
</reference>
<evidence type="ECO:0000313" key="1">
    <source>
        <dbReference type="EMBL" id="KAJ4443171.1"/>
    </source>
</evidence>
<accession>A0ABQ8T9G2</accession>
<comment type="caution">
    <text evidence="1">The sequence shown here is derived from an EMBL/GenBank/DDBJ whole genome shotgun (WGS) entry which is preliminary data.</text>
</comment>
<sequence>MVKDDEWKDVLCRGIERRYMYRVRADEPREFNLPTLPERRITYVPEKLPSKYGVHSEEYLPIRTLLSISFTPAIIHKMKQVDKFLLLLRYAYRSDVRCCIYTVQFSMRVCMQSGKNIEGTKIKTLVQLICMKVLIDIIAIKNNSAYILDPTIRFETLADQPHEVDSEKKRIYEPTIPFYKDKYSLSHIDVIGLMVGARGNKISLATFFCIAIQVENNEYIGQWEFSQRTFRPISFVYNAYRPIRHFVHLDVSSIETFRPTSFIHSAYRPEMVEIIYMSKGKPMILLHSFCFHNTVEGWHSTIQKLMVVYHPSAWKFIEVLKNEEHMNEQTILQLHGGHIQLCSSCNKYIQNQERIEEMVRNYRDYNEHNRVEDYLRGLGYRVVINPAEHDSDSEDEY</sequence>
<proteinExistence type="predicted"/>
<gene>
    <name evidence="1" type="ORF">ANN_04821</name>
</gene>
<evidence type="ECO:0000313" key="2">
    <source>
        <dbReference type="Proteomes" id="UP001148838"/>
    </source>
</evidence>
<dbReference type="Proteomes" id="UP001148838">
    <property type="component" value="Unassembled WGS sequence"/>
</dbReference>
<keyword evidence="2" id="KW-1185">Reference proteome</keyword>